<sequence length="129" mass="13311">MRRVRQSAAATSGTSGAEGGEGPVDAGRSHLIHTGSTGETVALCVTRRFAVGQCFLGMADGGANLMSRVDCQGEVPSPYSQTYHVTGVYAAPAQHQAGECNRVANDPTQYASWFVDGGSVLVCAVVFTG</sequence>
<accession>A0A3A9ZJ05</accession>
<keyword evidence="3" id="KW-1185">Reference proteome</keyword>
<evidence type="ECO:0000256" key="1">
    <source>
        <dbReference type="SAM" id="MobiDB-lite"/>
    </source>
</evidence>
<dbReference type="EMBL" id="RBAL01000001">
    <property type="protein sequence ID" value="RKN47206.1"/>
    <property type="molecule type" value="Genomic_DNA"/>
</dbReference>
<gene>
    <name evidence="2" type="ORF">D7294_03305</name>
</gene>
<dbReference type="AlphaFoldDB" id="A0A3A9ZJ05"/>
<feature type="region of interest" description="Disordered" evidence="1">
    <location>
        <begin position="1"/>
        <end position="32"/>
    </location>
</feature>
<reference evidence="2 3" key="1">
    <citation type="journal article" date="2014" name="Int. J. Syst. Evol. Microbiol.">
        <title>Streptomyces hoynatensis sp. nov., isolated from deep marine sediment.</title>
        <authorList>
            <person name="Veyisoglu A."/>
            <person name="Sahin N."/>
        </authorList>
    </citation>
    <scope>NUCLEOTIDE SEQUENCE [LARGE SCALE GENOMIC DNA]</scope>
    <source>
        <strain evidence="2 3">KCTC 29097</strain>
    </source>
</reference>
<evidence type="ECO:0000313" key="2">
    <source>
        <dbReference type="EMBL" id="RKN47206.1"/>
    </source>
</evidence>
<comment type="caution">
    <text evidence="2">The sequence shown here is derived from an EMBL/GenBank/DDBJ whole genome shotgun (WGS) entry which is preliminary data.</text>
</comment>
<dbReference type="Proteomes" id="UP000272474">
    <property type="component" value="Unassembled WGS sequence"/>
</dbReference>
<proteinExistence type="predicted"/>
<evidence type="ECO:0000313" key="3">
    <source>
        <dbReference type="Proteomes" id="UP000272474"/>
    </source>
</evidence>
<name>A0A3A9ZJ05_9ACTN</name>
<organism evidence="2 3">
    <name type="scientific">Streptomyces hoynatensis</name>
    <dbReference type="NCBI Taxonomy" id="1141874"/>
    <lineage>
        <taxon>Bacteria</taxon>
        <taxon>Bacillati</taxon>
        <taxon>Actinomycetota</taxon>
        <taxon>Actinomycetes</taxon>
        <taxon>Kitasatosporales</taxon>
        <taxon>Streptomycetaceae</taxon>
        <taxon>Streptomyces</taxon>
    </lineage>
</organism>
<protein>
    <submittedName>
        <fullName evidence="2">Uncharacterized protein</fullName>
    </submittedName>
</protein>